<comment type="caution">
    <text evidence="1">The sequence shown here is derived from an EMBL/GenBank/DDBJ whole genome shotgun (WGS) entry which is preliminary data.</text>
</comment>
<dbReference type="AlphaFoldDB" id="X1EN09"/>
<gene>
    <name evidence="1" type="ORF">S01H4_64986</name>
</gene>
<feature type="non-terminal residue" evidence="1">
    <location>
        <position position="116"/>
    </location>
</feature>
<organism evidence="1">
    <name type="scientific">marine sediment metagenome</name>
    <dbReference type="NCBI Taxonomy" id="412755"/>
    <lineage>
        <taxon>unclassified sequences</taxon>
        <taxon>metagenomes</taxon>
        <taxon>ecological metagenomes</taxon>
    </lineage>
</organism>
<reference evidence="1" key="1">
    <citation type="journal article" date="2014" name="Front. Microbiol.">
        <title>High frequency of phylogenetically diverse reductive dehalogenase-homologous genes in deep subseafloor sedimentary metagenomes.</title>
        <authorList>
            <person name="Kawai M."/>
            <person name="Futagami T."/>
            <person name="Toyoda A."/>
            <person name="Takaki Y."/>
            <person name="Nishi S."/>
            <person name="Hori S."/>
            <person name="Arai W."/>
            <person name="Tsubouchi T."/>
            <person name="Morono Y."/>
            <person name="Uchiyama I."/>
            <person name="Ito T."/>
            <person name="Fujiyama A."/>
            <person name="Inagaki F."/>
            <person name="Takami H."/>
        </authorList>
    </citation>
    <scope>NUCLEOTIDE SEQUENCE</scope>
    <source>
        <strain evidence="1">Expedition CK06-06</strain>
    </source>
</reference>
<sequence>NRTDEAISYFSVDLTGLSVDDVIHSATLGIYGQSCASSGGGNEGTLLFHEVFTDSIPYEDKTWNNQPCGTGFDSANCNMTYDIKSGSLDCGSWTFWQNYDITNAIRRNKGSTLDMV</sequence>
<evidence type="ECO:0000313" key="1">
    <source>
        <dbReference type="EMBL" id="GAH21750.1"/>
    </source>
</evidence>
<accession>X1EN09</accession>
<feature type="non-terminal residue" evidence="1">
    <location>
        <position position="1"/>
    </location>
</feature>
<dbReference type="EMBL" id="BART01039594">
    <property type="protein sequence ID" value="GAH21750.1"/>
    <property type="molecule type" value="Genomic_DNA"/>
</dbReference>
<name>X1EN09_9ZZZZ</name>
<proteinExistence type="predicted"/>
<protein>
    <submittedName>
        <fullName evidence="1">Uncharacterized protein</fullName>
    </submittedName>
</protein>